<dbReference type="InterPro" id="IPR029000">
    <property type="entry name" value="Cyclophilin-like_dom_sf"/>
</dbReference>
<evidence type="ECO:0000259" key="2">
    <source>
        <dbReference type="Pfam" id="PF18050"/>
    </source>
</evidence>
<reference evidence="3 4" key="1">
    <citation type="submission" date="2021-08" db="EMBL/GenBank/DDBJ databases">
        <title>Helicobacter spp. isolated from feces of Anatolian Ground Squirrel (Spermophilus xanthoprymnus) in Turkey.</title>
        <authorList>
            <person name="Aydin F."/>
            <person name="Abay S."/>
            <person name="Kayman T."/>
            <person name="Karakaya E."/>
            <person name="Saticioglu I.B."/>
        </authorList>
    </citation>
    <scope>NUCLEOTIDE SEQUENCE [LARGE SCALE GENOMIC DNA]</scope>
    <source>
        <strain evidence="3 4">Faydin-H70</strain>
    </source>
</reference>
<dbReference type="Gene3D" id="2.40.100.20">
    <property type="match status" value="1"/>
</dbReference>
<keyword evidence="1" id="KW-0732">Signal</keyword>
<accession>A0ABS7JL15</accession>
<comment type="caution">
    <text evidence="3">The sequence shown here is derived from an EMBL/GenBank/DDBJ whole genome shotgun (WGS) entry which is preliminary data.</text>
</comment>
<dbReference type="InterPro" id="IPR041183">
    <property type="entry name" value="Cyclophilin-like"/>
</dbReference>
<protein>
    <recommendedName>
        <fullName evidence="2">Cyclophilin-like domain-containing protein</fullName>
    </recommendedName>
</protein>
<feature type="signal peptide" evidence="1">
    <location>
        <begin position="1"/>
        <end position="19"/>
    </location>
</feature>
<evidence type="ECO:0000313" key="4">
    <source>
        <dbReference type="Proteomes" id="UP000700059"/>
    </source>
</evidence>
<evidence type="ECO:0000256" key="1">
    <source>
        <dbReference type="SAM" id="SignalP"/>
    </source>
</evidence>
<name>A0ABS7JL15_9HELI</name>
<dbReference type="Pfam" id="PF18050">
    <property type="entry name" value="Cyclophil_like2"/>
    <property type="match status" value="1"/>
</dbReference>
<gene>
    <name evidence="3" type="ORF">K4G57_01175</name>
</gene>
<dbReference type="EMBL" id="JAIGYQ010000001">
    <property type="protein sequence ID" value="MBX7490092.1"/>
    <property type="molecule type" value="Genomic_DNA"/>
</dbReference>
<feature type="domain" description="Cyclophilin-like" evidence="2">
    <location>
        <begin position="25"/>
        <end position="129"/>
    </location>
</feature>
<evidence type="ECO:0000313" key="3">
    <source>
        <dbReference type="EMBL" id="MBX7490092.1"/>
    </source>
</evidence>
<proteinExistence type="predicted"/>
<dbReference type="Proteomes" id="UP000700059">
    <property type="component" value="Unassembled WGS sequence"/>
</dbReference>
<dbReference type="RefSeq" id="WP_221531346.1">
    <property type="nucleotide sequence ID" value="NZ_JAIGYP010000001.1"/>
</dbReference>
<dbReference type="SUPFAM" id="SSF50891">
    <property type="entry name" value="Cyclophilin-like"/>
    <property type="match status" value="1"/>
</dbReference>
<organism evidence="3 4">
    <name type="scientific">Helicobacter turcicus</name>
    <dbReference type="NCBI Taxonomy" id="2867412"/>
    <lineage>
        <taxon>Bacteria</taxon>
        <taxon>Pseudomonadati</taxon>
        <taxon>Campylobacterota</taxon>
        <taxon>Epsilonproteobacteria</taxon>
        <taxon>Campylobacterales</taxon>
        <taxon>Helicobacteraceae</taxon>
        <taxon>Helicobacter</taxon>
    </lineage>
</organism>
<sequence>MWRFLILFLILLGANAVETQTKIIININDKKYIAQIYNNPSAQLFAKKLPQTLTLKELNGNEKYGTLPYTLPSNSSNPKTINAGDIMLHGEDCLVIFYKSFNTNYSYTKIGHIENLPHLGDGDISVRFERFQPL</sequence>
<feature type="chain" id="PRO_5045090854" description="Cyclophilin-like domain-containing protein" evidence="1">
    <location>
        <begin position="20"/>
        <end position="134"/>
    </location>
</feature>
<keyword evidence="4" id="KW-1185">Reference proteome</keyword>